<evidence type="ECO:0000313" key="4">
    <source>
        <dbReference type="EMBL" id="GGO65485.1"/>
    </source>
</evidence>
<dbReference type="PROSITE" id="PS50801">
    <property type="entry name" value="STAS"/>
    <property type="match status" value="1"/>
</dbReference>
<dbReference type="InterPro" id="IPR002645">
    <property type="entry name" value="STAS_dom"/>
</dbReference>
<dbReference type="NCBIfam" id="TIGR00377">
    <property type="entry name" value="ant_ant_sig"/>
    <property type="match status" value="1"/>
</dbReference>
<dbReference type="PANTHER" id="PTHR33495">
    <property type="entry name" value="ANTI-SIGMA FACTOR ANTAGONIST TM_1081-RELATED-RELATED"/>
    <property type="match status" value="1"/>
</dbReference>
<organism evidence="4 5">
    <name type="scientific">Microbacterium nanhaiense</name>
    <dbReference type="NCBI Taxonomy" id="1301026"/>
    <lineage>
        <taxon>Bacteria</taxon>
        <taxon>Bacillati</taxon>
        <taxon>Actinomycetota</taxon>
        <taxon>Actinomycetes</taxon>
        <taxon>Micrococcales</taxon>
        <taxon>Microbacteriaceae</taxon>
        <taxon>Microbacterium</taxon>
    </lineage>
</organism>
<proteinExistence type="inferred from homology"/>
<evidence type="ECO:0000256" key="1">
    <source>
        <dbReference type="ARBA" id="ARBA00009013"/>
    </source>
</evidence>
<keyword evidence="5" id="KW-1185">Reference proteome</keyword>
<comment type="similarity">
    <text evidence="1 2">Belongs to the anti-sigma-factor antagonist family.</text>
</comment>
<protein>
    <recommendedName>
        <fullName evidence="2">Anti-sigma factor antagonist</fullName>
    </recommendedName>
</protein>
<dbReference type="InterPro" id="IPR036513">
    <property type="entry name" value="STAS_dom_sf"/>
</dbReference>
<feature type="domain" description="STAS" evidence="3">
    <location>
        <begin position="1"/>
        <end position="110"/>
    </location>
</feature>
<sequence>MTISTEERGSYAVIRVEGRLVASSAPAFRSSVQAAVDGGSPRVAVDLAAASFVDSSGLGALISGLKTARLAGGDLRITAVPESVRTVLRLTNLDRVLHAYETPEAAFDAD</sequence>
<evidence type="ECO:0000313" key="5">
    <source>
        <dbReference type="Proteomes" id="UP000638043"/>
    </source>
</evidence>
<gene>
    <name evidence="4" type="ORF">GCM10010910_22750</name>
</gene>
<evidence type="ECO:0000259" key="3">
    <source>
        <dbReference type="PROSITE" id="PS50801"/>
    </source>
</evidence>
<dbReference type="RefSeq" id="WP_188701993.1">
    <property type="nucleotide sequence ID" value="NZ_BMMQ01000007.1"/>
</dbReference>
<dbReference type="PANTHER" id="PTHR33495:SF2">
    <property type="entry name" value="ANTI-SIGMA FACTOR ANTAGONIST TM_1081-RELATED"/>
    <property type="match status" value="1"/>
</dbReference>
<dbReference type="Pfam" id="PF01740">
    <property type="entry name" value="STAS"/>
    <property type="match status" value="1"/>
</dbReference>
<dbReference type="EMBL" id="BMMQ01000007">
    <property type="protein sequence ID" value="GGO65485.1"/>
    <property type="molecule type" value="Genomic_DNA"/>
</dbReference>
<dbReference type="InterPro" id="IPR003658">
    <property type="entry name" value="Anti-sigma_ant"/>
</dbReference>
<dbReference type="Proteomes" id="UP000638043">
    <property type="component" value="Unassembled WGS sequence"/>
</dbReference>
<comment type="caution">
    <text evidence="4">The sequence shown here is derived from an EMBL/GenBank/DDBJ whole genome shotgun (WGS) entry which is preliminary data.</text>
</comment>
<name>A0ABQ2N357_9MICO</name>
<dbReference type="Gene3D" id="3.30.750.24">
    <property type="entry name" value="STAS domain"/>
    <property type="match status" value="1"/>
</dbReference>
<reference evidence="5" key="1">
    <citation type="journal article" date="2019" name="Int. J. Syst. Evol. Microbiol.">
        <title>The Global Catalogue of Microorganisms (GCM) 10K type strain sequencing project: providing services to taxonomists for standard genome sequencing and annotation.</title>
        <authorList>
            <consortium name="The Broad Institute Genomics Platform"/>
            <consortium name="The Broad Institute Genome Sequencing Center for Infectious Disease"/>
            <person name="Wu L."/>
            <person name="Ma J."/>
        </authorList>
    </citation>
    <scope>NUCLEOTIDE SEQUENCE [LARGE SCALE GENOMIC DNA]</scope>
    <source>
        <strain evidence="5">CGMCC 4.7181</strain>
    </source>
</reference>
<dbReference type="SUPFAM" id="SSF52091">
    <property type="entry name" value="SpoIIaa-like"/>
    <property type="match status" value="1"/>
</dbReference>
<evidence type="ECO:0000256" key="2">
    <source>
        <dbReference type="RuleBase" id="RU003749"/>
    </source>
</evidence>
<dbReference type="CDD" id="cd07043">
    <property type="entry name" value="STAS_anti-anti-sigma_factors"/>
    <property type="match status" value="1"/>
</dbReference>
<accession>A0ABQ2N357</accession>